<dbReference type="OrthoDB" id="5749006at2"/>
<evidence type="ECO:0000259" key="2">
    <source>
        <dbReference type="Pfam" id="PF05170"/>
    </source>
</evidence>
<dbReference type="PANTHER" id="PTHR30441">
    <property type="entry name" value="DUF748 DOMAIN-CONTAINING PROTEIN"/>
    <property type="match status" value="1"/>
</dbReference>
<dbReference type="RefSeq" id="WP_066123435.1">
    <property type="nucleotide sequence ID" value="NZ_FKIF01000001.1"/>
</dbReference>
<evidence type="ECO:0000313" key="4">
    <source>
        <dbReference type="Proteomes" id="UP000076848"/>
    </source>
</evidence>
<evidence type="ECO:0000256" key="1">
    <source>
        <dbReference type="SAM" id="MobiDB-lite"/>
    </source>
</evidence>
<name>A0A157S678_9BORD</name>
<dbReference type="Proteomes" id="UP000076848">
    <property type="component" value="Unassembled WGS sequence"/>
</dbReference>
<reference evidence="3 4" key="1">
    <citation type="submission" date="2016-04" db="EMBL/GenBank/DDBJ databases">
        <authorList>
            <consortium name="Pathogen Informatics"/>
        </authorList>
    </citation>
    <scope>NUCLEOTIDE SEQUENCE [LARGE SCALE GENOMIC DNA]</scope>
    <source>
        <strain evidence="3 4">H050680373</strain>
    </source>
</reference>
<feature type="compositionally biased region" description="Basic and acidic residues" evidence="1">
    <location>
        <begin position="230"/>
        <end position="243"/>
    </location>
</feature>
<feature type="domain" description="AsmA" evidence="2">
    <location>
        <begin position="1"/>
        <end position="652"/>
    </location>
</feature>
<dbReference type="AlphaFoldDB" id="A0A157S678"/>
<dbReference type="GO" id="GO:0005886">
    <property type="term" value="C:plasma membrane"/>
    <property type="evidence" value="ECO:0007669"/>
    <property type="project" value="TreeGrafter"/>
</dbReference>
<dbReference type="Pfam" id="PF05170">
    <property type="entry name" value="AsmA"/>
    <property type="match status" value="1"/>
</dbReference>
<dbReference type="PANTHER" id="PTHR30441:SF9">
    <property type="entry name" value="ASMA FAMILY PROTEIN YHJG"/>
    <property type="match status" value="1"/>
</dbReference>
<sequence>MTRRKKVLLGVLATLAVVVAAFVIIVATLDWNRFKPTINAKVSEAIGRPFAINGDLSVAWRREPDETGWRRWVPWPRVTANDLTVGNTEWARKPVMANLQRVEFSLSPVPLIAHQVVIRHVQLTGPAADLQRLEDGRANWVFTMPETGEPSPWSIDVDQIGFDKGVIGYADAKLKADVTVQIDPLGKPIPFAELAGKGPDGKGEPNKEGASKAGADESGQAKAEPSTSSESRKAVQAKSDRQASGEAAGGDQENDETADGTPDDANAKSLEQAQRAGEVPRRPPRDYVFAWQVEGQYKDLPVKGEGKVGGLLALRNADEPFPVQADVSVGRTRASAVGTLTDPLHLGALNLRMSLSGSSMANLYPLVGITLPDTPPYATKGRLIASLQNPAGPVFEYRHFDGTVGKSDLSGTLRFTMQAPRPKLVGRLRSDQLRMDDLGPLIGVKPDTGGAKTAEAGTEKVADKPASGKVLPTQEFRTERWRDMDADVHFAGKRIIHGSKLPLSDLYTHVVMDEGRLLMDPIRFGIAGGGIGGTVQLDGSQTPMQGRVKLRARSLKLKQLFPSVESMQTALGQMNGEVSLAGRGNSVAALLATGDGEVRMLVSDGVVSRSLMEIAGLNVGNYVVSKLFGDDEVHINCTAADMGIQDGLMKTRAFVIDTDNAVVTIDGTVNFKKEALDLDISPESKGFRIFSLRSPLYVRGTFGNPQAGVHTGPLLARGAGMVALGVVLTPAAGLLALVAPSADEPDSQCAALLQEARKPTKAPPHVPARRR</sequence>
<feature type="region of interest" description="Disordered" evidence="1">
    <location>
        <begin position="440"/>
        <end position="467"/>
    </location>
</feature>
<dbReference type="GO" id="GO:0090313">
    <property type="term" value="P:regulation of protein targeting to membrane"/>
    <property type="evidence" value="ECO:0007669"/>
    <property type="project" value="TreeGrafter"/>
</dbReference>
<evidence type="ECO:0000313" key="3">
    <source>
        <dbReference type="EMBL" id="SAI65907.1"/>
    </source>
</evidence>
<feature type="compositionally biased region" description="Acidic residues" evidence="1">
    <location>
        <begin position="252"/>
        <end position="262"/>
    </location>
</feature>
<dbReference type="STRING" id="288768.SAMEA3906486_00660"/>
<feature type="compositionally biased region" description="Basic and acidic residues" evidence="1">
    <location>
        <begin position="199"/>
        <end position="210"/>
    </location>
</feature>
<keyword evidence="4" id="KW-1185">Reference proteome</keyword>
<dbReference type="InterPro" id="IPR052894">
    <property type="entry name" value="AsmA-related"/>
</dbReference>
<gene>
    <name evidence="3" type="ORF">SAMEA3906486_00660</name>
</gene>
<dbReference type="InterPro" id="IPR007844">
    <property type="entry name" value="AsmA"/>
</dbReference>
<proteinExistence type="predicted"/>
<feature type="region of interest" description="Disordered" evidence="1">
    <location>
        <begin position="188"/>
        <end position="265"/>
    </location>
</feature>
<organism evidence="3 4">
    <name type="scientific">Bordetella ansorpii</name>
    <dbReference type="NCBI Taxonomy" id="288768"/>
    <lineage>
        <taxon>Bacteria</taxon>
        <taxon>Pseudomonadati</taxon>
        <taxon>Pseudomonadota</taxon>
        <taxon>Betaproteobacteria</taxon>
        <taxon>Burkholderiales</taxon>
        <taxon>Alcaligenaceae</taxon>
        <taxon>Bordetella</taxon>
    </lineage>
</organism>
<dbReference type="EMBL" id="FKIF01000001">
    <property type="protein sequence ID" value="SAI65907.1"/>
    <property type="molecule type" value="Genomic_DNA"/>
</dbReference>
<accession>A0A157S678</accession>
<protein>
    <submittedName>
        <fullName evidence="3">Putative assembly protein</fullName>
    </submittedName>
</protein>